<feature type="compositionally biased region" description="Polar residues" evidence="1">
    <location>
        <begin position="166"/>
        <end position="176"/>
    </location>
</feature>
<evidence type="ECO:0000256" key="2">
    <source>
        <dbReference type="SAM" id="SignalP"/>
    </source>
</evidence>
<feature type="signal peptide" evidence="2">
    <location>
        <begin position="1"/>
        <end position="16"/>
    </location>
</feature>
<evidence type="ECO:0000313" key="4">
    <source>
        <dbReference type="Proteomes" id="UP000308133"/>
    </source>
</evidence>
<organism evidence="3 4">
    <name type="scientific">Elsinoe australis</name>
    <dbReference type="NCBI Taxonomy" id="40998"/>
    <lineage>
        <taxon>Eukaryota</taxon>
        <taxon>Fungi</taxon>
        <taxon>Dikarya</taxon>
        <taxon>Ascomycota</taxon>
        <taxon>Pezizomycotina</taxon>
        <taxon>Dothideomycetes</taxon>
        <taxon>Dothideomycetidae</taxon>
        <taxon>Myriangiales</taxon>
        <taxon>Elsinoaceae</taxon>
        <taxon>Elsinoe</taxon>
    </lineage>
</organism>
<name>A0A4U7BG07_9PEZI</name>
<evidence type="ECO:0000256" key="1">
    <source>
        <dbReference type="SAM" id="MobiDB-lite"/>
    </source>
</evidence>
<protein>
    <submittedName>
        <fullName evidence="3">Uncharacterized protein</fullName>
    </submittedName>
</protein>
<dbReference type="EMBL" id="PTQR01000002">
    <property type="protein sequence ID" value="TKX27644.1"/>
    <property type="molecule type" value="Genomic_DNA"/>
</dbReference>
<keyword evidence="2" id="KW-0732">Signal</keyword>
<dbReference type="Proteomes" id="UP000308133">
    <property type="component" value="Unassembled WGS sequence"/>
</dbReference>
<feature type="compositionally biased region" description="Polar residues" evidence="1">
    <location>
        <begin position="143"/>
        <end position="153"/>
    </location>
</feature>
<feature type="chain" id="PRO_5020832256" evidence="2">
    <location>
        <begin position="17"/>
        <end position="176"/>
    </location>
</feature>
<feature type="region of interest" description="Disordered" evidence="1">
    <location>
        <begin position="58"/>
        <end position="176"/>
    </location>
</feature>
<dbReference type="AlphaFoldDB" id="A0A4U7BG07"/>
<comment type="caution">
    <text evidence="3">The sequence shown here is derived from an EMBL/GenBank/DDBJ whole genome shotgun (WGS) entry which is preliminary data.</text>
</comment>
<proteinExistence type="predicted"/>
<accession>A0A4U7BG07</accession>
<evidence type="ECO:0000313" key="3">
    <source>
        <dbReference type="EMBL" id="TKX27644.1"/>
    </source>
</evidence>
<reference evidence="3 4" key="1">
    <citation type="submission" date="2018-02" db="EMBL/GenBank/DDBJ databases">
        <title>Draft genome sequences of Elsinoe sp., causing black scab on jojoba.</title>
        <authorList>
            <person name="Stodart B."/>
            <person name="Jeffress S."/>
            <person name="Ash G."/>
            <person name="Arun Chinnappa K."/>
        </authorList>
    </citation>
    <scope>NUCLEOTIDE SEQUENCE [LARGE SCALE GENOMIC DNA]</scope>
    <source>
        <strain evidence="3 4">Hillstone_2</strain>
    </source>
</reference>
<feature type="compositionally biased region" description="Polar residues" evidence="1">
    <location>
        <begin position="95"/>
        <end position="136"/>
    </location>
</feature>
<feature type="compositionally biased region" description="Basic and acidic residues" evidence="1">
    <location>
        <begin position="59"/>
        <end position="79"/>
    </location>
</feature>
<sequence length="176" mass="18569">MRYFLPLLLLGSAVFAAPLPSPIRSDRPSLKPINTATDITTAKYSSWNPSIVTVSKPVVDPKAKVDPSDKTHPDYDATKDPNVLQMPTQGKDLDSNFNSRTPGSSTPGETPGQTPMGSKTPVLNDNSAAGQSQQTGPVLPQAPQLSSPSTPSRSGVGINIVPPTPATGSSQQRPWR</sequence>
<gene>
    <name evidence="3" type="ORF">C1H76_0068</name>
</gene>